<dbReference type="PANTHER" id="PTHR33529:SF6">
    <property type="entry name" value="YJGP_YJGQ FAMILY PERMEASE"/>
    <property type="match status" value="1"/>
</dbReference>
<evidence type="ECO:0000313" key="17">
    <source>
        <dbReference type="EMBL" id="HIT47446.1"/>
    </source>
</evidence>
<evidence type="ECO:0000256" key="14">
    <source>
        <dbReference type="SAM" id="Phobius"/>
    </source>
</evidence>
<dbReference type="InterPro" id="IPR036477">
    <property type="entry name" value="Formyl_transf_N_sf"/>
</dbReference>
<comment type="caution">
    <text evidence="13">Lacks conserved residue(s) required for the propagation of feature annotation.</text>
</comment>
<dbReference type="EMBL" id="DVLC01000118">
    <property type="protein sequence ID" value="HIT47446.1"/>
    <property type="molecule type" value="Genomic_DNA"/>
</dbReference>
<dbReference type="Pfam" id="PF00551">
    <property type="entry name" value="Formyl_trans_N"/>
    <property type="match status" value="1"/>
</dbReference>
<reference evidence="17" key="1">
    <citation type="submission" date="2020-10" db="EMBL/GenBank/DDBJ databases">
        <authorList>
            <person name="Gilroy R."/>
        </authorList>
    </citation>
    <scope>NUCLEOTIDE SEQUENCE</scope>
    <source>
        <strain evidence="17">ChiHecec2B26-709</strain>
    </source>
</reference>
<dbReference type="Gene3D" id="3.10.25.10">
    <property type="entry name" value="Formyl transferase, C-terminal domain"/>
    <property type="match status" value="1"/>
</dbReference>
<dbReference type="Pfam" id="PF02911">
    <property type="entry name" value="Formyl_trans_C"/>
    <property type="match status" value="1"/>
</dbReference>
<evidence type="ECO:0000256" key="7">
    <source>
        <dbReference type="ARBA" id="ARBA00022679"/>
    </source>
</evidence>
<dbReference type="CDD" id="cd08646">
    <property type="entry name" value="FMT_core_Met-tRNA-FMT_N"/>
    <property type="match status" value="1"/>
</dbReference>
<evidence type="ECO:0000256" key="10">
    <source>
        <dbReference type="ARBA" id="ARBA00022989"/>
    </source>
</evidence>
<evidence type="ECO:0000256" key="2">
    <source>
        <dbReference type="ARBA" id="ARBA00004651"/>
    </source>
</evidence>
<dbReference type="Proteomes" id="UP000886881">
    <property type="component" value="Unassembled WGS sequence"/>
</dbReference>
<evidence type="ECO:0000256" key="8">
    <source>
        <dbReference type="ARBA" id="ARBA00022692"/>
    </source>
</evidence>
<keyword evidence="9 13" id="KW-0648">Protein biosynthesis</keyword>
<evidence type="ECO:0000256" key="6">
    <source>
        <dbReference type="ARBA" id="ARBA00022475"/>
    </source>
</evidence>
<dbReference type="HAMAP" id="MF_00182">
    <property type="entry name" value="Formyl_trans"/>
    <property type="match status" value="1"/>
</dbReference>
<evidence type="ECO:0000256" key="13">
    <source>
        <dbReference type="HAMAP-Rule" id="MF_00182"/>
    </source>
</evidence>
<dbReference type="Gene3D" id="3.40.50.170">
    <property type="entry name" value="Formyl transferase, N-terminal domain"/>
    <property type="match status" value="1"/>
</dbReference>
<dbReference type="GO" id="GO:0043190">
    <property type="term" value="C:ATP-binding cassette (ABC) transporter complex"/>
    <property type="evidence" value="ECO:0007669"/>
    <property type="project" value="TreeGrafter"/>
</dbReference>
<dbReference type="Pfam" id="PF03739">
    <property type="entry name" value="LptF_LptG"/>
    <property type="match status" value="1"/>
</dbReference>
<evidence type="ECO:0000259" key="16">
    <source>
        <dbReference type="Pfam" id="PF02911"/>
    </source>
</evidence>
<dbReference type="AlphaFoldDB" id="A0A9D1GNJ4"/>
<feature type="transmembrane region" description="Helical" evidence="14">
    <location>
        <begin position="396"/>
        <end position="414"/>
    </location>
</feature>
<dbReference type="PANTHER" id="PTHR33529">
    <property type="entry name" value="SLR0882 PROTEIN-RELATED"/>
    <property type="match status" value="1"/>
</dbReference>
<sequence>MKRLDRFILKAFIGPFIAILLVVIFILMMQFLWLYIDELVGKGLGLGVILEFLMWGVFTILPLALPLATLLASMMVVGQMAENNELLAIKAAGVSFSRIISPLIAAAFLISVGAFFIGDRLVPEAYNQIFTLRDDIGRTKNEIKIPSGTFYDGIDGYVLRVDSQDKKTDMLHGVMVYDHTGNKGNTSVTIADSALIGMSKSKDYLVFTLFNGSNYQEDNTIRYADTTLVLQHVDFDRQQLIIPLDNYSFEKSDSSRFGDQAKSMSAAQLRHESDSLHHFIDSMNAVNYTSIGKMRTFLESVQLDTAMRNPNRSEFKSDNYLRWANTESKVRAYRQAAERASTFNSDINGLKFNVFEQDYYVRHTDIELLKKFAQALACFILFFIGAPLGSLIRKGGLGTSAIISVLFFVLYWVVDISGTKLARDGAVDATTGAFISAYVLIPIGAFLTWKAINDSEIFNMDQFKIWWRRLKSKVTRFFRPVRIVYMGTPEFAVGPLDALVRNGYKVVGVVTVADKQSGRGLKLNESAVKRYAVEHGIPVLQPVRLKDPGFLSALKAWKPDMFVVVAFRMLPEEVWSIPRLGTFNLHAALLPQYRGAAPINWALINGEKMTGVTTFMIDRNIDTGGIIFRQECRIEPGDDAGSIHDKLAALGSELVVQTAEALIQRNVEIRVQRSFIQGAEVLKPAPKLNRELCHIDWNDSSANICNLIRGLSPHPAAFTEIVSDKSPAPLTLKIYKAEKVALTGEPGQILSDGKTYLAVATADGAMSIKDMQLAGKKRMEVGAFLAGFRDPESWRCTPGTSKDTISSLCCAKSE</sequence>
<evidence type="ECO:0000256" key="5">
    <source>
        <dbReference type="ARBA" id="ARBA00016014"/>
    </source>
</evidence>
<dbReference type="GO" id="GO:0004479">
    <property type="term" value="F:methionyl-tRNA formyltransferase activity"/>
    <property type="evidence" value="ECO:0007669"/>
    <property type="project" value="UniProtKB-UniRule"/>
</dbReference>
<evidence type="ECO:0000256" key="9">
    <source>
        <dbReference type="ARBA" id="ARBA00022917"/>
    </source>
</evidence>
<evidence type="ECO:0000256" key="12">
    <source>
        <dbReference type="ARBA" id="ARBA00048558"/>
    </source>
</evidence>
<evidence type="ECO:0000313" key="18">
    <source>
        <dbReference type="Proteomes" id="UP000886881"/>
    </source>
</evidence>
<keyword evidence="10 14" id="KW-1133">Transmembrane helix</keyword>
<keyword evidence="6" id="KW-1003">Cell membrane</keyword>
<dbReference type="SUPFAM" id="SSF53328">
    <property type="entry name" value="Formyltransferase"/>
    <property type="match status" value="1"/>
</dbReference>
<comment type="subcellular location">
    <subcellularLocation>
        <location evidence="2">Cell membrane</location>
        <topology evidence="2">Multi-pass membrane protein</topology>
    </subcellularLocation>
</comment>
<dbReference type="InterPro" id="IPR005495">
    <property type="entry name" value="LptG/LptF_permease"/>
</dbReference>
<feature type="transmembrane region" description="Helical" evidence="14">
    <location>
        <begin position="434"/>
        <end position="452"/>
    </location>
</feature>
<dbReference type="GO" id="GO:0015920">
    <property type="term" value="P:lipopolysaccharide transport"/>
    <property type="evidence" value="ECO:0007669"/>
    <property type="project" value="TreeGrafter"/>
</dbReference>
<proteinExistence type="inferred from homology"/>
<feature type="transmembrane region" description="Helical" evidence="14">
    <location>
        <begin position="53"/>
        <end position="78"/>
    </location>
</feature>
<dbReference type="InterPro" id="IPR005794">
    <property type="entry name" value="Fmt"/>
</dbReference>
<name>A0A9D1GNJ4_9BACT</name>
<keyword evidence="11 14" id="KW-0472">Membrane</keyword>
<feature type="transmembrane region" description="Helical" evidence="14">
    <location>
        <begin position="12"/>
        <end position="33"/>
    </location>
</feature>
<protein>
    <recommendedName>
        <fullName evidence="5 13">Methionyl-tRNA formyltransferase</fullName>
        <ecNumber evidence="4 13">2.1.2.9</ecNumber>
    </recommendedName>
</protein>
<comment type="catalytic activity">
    <reaction evidence="12 13">
        <text>L-methionyl-tRNA(fMet) + (6R)-10-formyltetrahydrofolate = N-formyl-L-methionyl-tRNA(fMet) + (6S)-5,6,7,8-tetrahydrofolate + H(+)</text>
        <dbReference type="Rhea" id="RHEA:24380"/>
        <dbReference type="Rhea" id="RHEA-COMP:9952"/>
        <dbReference type="Rhea" id="RHEA-COMP:9953"/>
        <dbReference type="ChEBI" id="CHEBI:15378"/>
        <dbReference type="ChEBI" id="CHEBI:57453"/>
        <dbReference type="ChEBI" id="CHEBI:78530"/>
        <dbReference type="ChEBI" id="CHEBI:78844"/>
        <dbReference type="ChEBI" id="CHEBI:195366"/>
        <dbReference type="EC" id="2.1.2.9"/>
    </reaction>
</comment>
<evidence type="ECO:0000259" key="15">
    <source>
        <dbReference type="Pfam" id="PF00551"/>
    </source>
</evidence>
<dbReference type="EC" id="2.1.2.9" evidence="4 13"/>
<organism evidence="17 18">
    <name type="scientific">Candidatus Cryptobacteroides merdipullorum</name>
    <dbReference type="NCBI Taxonomy" id="2840771"/>
    <lineage>
        <taxon>Bacteria</taxon>
        <taxon>Pseudomonadati</taxon>
        <taxon>Bacteroidota</taxon>
        <taxon>Bacteroidia</taxon>
        <taxon>Bacteroidales</taxon>
        <taxon>Candidatus Cryptobacteroides</taxon>
    </lineage>
</organism>
<dbReference type="InterPro" id="IPR011034">
    <property type="entry name" value="Formyl_transferase-like_C_sf"/>
</dbReference>
<evidence type="ECO:0000256" key="4">
    <source>
        <dbReference type="ARBA" id="ARBA00012261"/>
    </source>
</evidence>
<dbReference type="InterPro" id="IPR005793">
    <property type="entry name" value="Formyl_trans_C"/>
</dbReference>
<feature type="domain" description="Formyl transferase N-terminal" evidence="15">
    <location>
        <begin position="482"/>
        <end position="657"/>
    </location>
</feature>
<evidence type="ECO:0000256" key="3">
    <source>
        <dbReference type="ARBA" id="ARBA00010699"/>
    </source>
</evidence>
<feature type="transmembrane region" description="Helical" evidence="14">
    <location>
        <begin position="99"/>
        <end position="118"/>
    </location>
</feature>
<dbReference type="CDD" id="cd08704">
    <property type="entry name" value="Met_tRNA_FMT_C"/>
    <property type="match status" value="1"/>
</dbReference>
<dbReference type="InterPro" id="IPR002376">
    <property type="entry name" value="Formyl_transf_N"/>
</dbReference>
<dbReference type="InterPro" id="IPR037022">
    <property type="entry name" value="Formyl_trans_C_sf"/>
</dbReference>
<accession>A0A9D1GNJ4</accession>
<reference evidence="17" key="2">
    <citation type="journal article" date="2021" name="PeerJ">
        <title>Extensive microbial diversity within the chicken gut microbiome revealed by metagenomics and culture.</title>
        <authorList>
            <person name="Gilroy R."/>
            <person name="Ravi A."/>
            <person name="Getino M."/>
            <person name="Pursley I."/>
            <person name="Horton D.L."/>
            <person name="Alikhan N.F."/>
            <person name="Baker D."/>
            <person name="Gharbi K."/>
            <person name="Hall N."/>
            <person name="Watson M."/>
            <person name="Adriaenssens E.M."/>
            <person name="Foster-Nyarko E."/>
            <person name="Jarju S."/>
            <person name="Secka A."/>
            <person name="Antonio M."/>
            <person name="Oren A."/>
            <person name="Chaudhuri R.R."/>
            <person name="La Ragione R."/>
            <person name="Hildebrand F."/>
            <person name="Pallen M.J."/>
        </authorList>
    </citation>
    <scope>NUCLEOTIDE SEQUENCE</scope>
    <source>
        <strain evidence="17">ChiHecec2B26-709</strain>
    </source>
</reference>
<evidence type="ECO:0000256" key="11">
    <source>
        <dbReference type="ARBA" id="ARBA00023136"/>
    </source>
</evidence>
<gene>
    <name evidence="13" type="primary">fmt</name>
    <name evidence="17" type="ORF">IAC35_06280</name>
</gene>
<keyword evidence="8 14" id="KW-0812">Transmembrane</keyword>
<dbReference type="InterPro" id="IPR044135">
    <property type="entry name" value="Met-tRNA-FMT_C"/>
</dbReference>
<feature type="transmembrane region" description="Helical" evidence="14">
    <location>
        <begin position="372"/>
        <end position="389"/>
    </location>
</feature>
<comment type="function">
    <text evidence="1 13">Attaches a formyl group to the free amino group of methionyl-tRNA(fMet). The formyl group appears to play a dual role in the initiator identity of N-formylmethionyl-tRNA by promoting its recognition by IF2 and preventing the misappropriation of this tRNA by the elongation apparatus.</text>
</comment>
<comment type="similarity">
    <text evidence="3 13">Belongs to the Fmt family.</text>
</comment>
<keyword evidence="7 13" id="KW-0808">Transferase</keyword>
<comment type="caution">
    <text evidence="17">The sequence shown here is derived from an EMBL/GenBank/DDBJ whole genome shotgun (WGS) entry which is preliminary data.</text>
</comment>
<evidence type="ECO:0000256" key="1">
    <source>
        <dbReference type="ARBA" id="ARBA00002606"/>
    </source>
</evidence>
<dbReference type="NCBIfam" id="TIGR00460">
    <property type="entry name" value="fmt"/>
    <property type="match status" value="1"/>
</dbReference>
<dbReference type="InterPro" id="IPR041711">
    <property type="entry name" value="Met-tRNA-FMT_N"/>
</dbReference>
<feature type="domain" description="Formyl transferase C-terminal" evidence="16">
    <location>
        <begin position="687"/>
        <end position="789"/>
    </location>
</feature>
<dbReference type="SUPFAM" id="SSF50486">
    <property type="entry name" value="FMT C-terminal domain-like"/>
    <property type="match status" value="1"/>
</dbReference>